<keyword evidence="12 15" id="KW-0456">Lyase</keyword>
<dbReference type="PANTHER" id="PTHR42735">
    <property type="match status" value="1"/>
</dbReference>
<feature type="modified residue" description="N6-(pyridoxal phosphate)lysine" evidence="14">
    <location>
        <position position="246"/>
    </location>
</feature>
<keyword evidence="7 14" id="KW-0663">Pyridoxal phosphate</keyword>
<dbReference type="PANTHER" id="PTHR42735:SF9">
    <property type="entry name" value="SPHINGOSINE-1-PHOSPHATE LYASE"/>
    <property type="match status" value="1"/>
</dbReference>
<dbReference type="GO" id="GO:0019752">
    <property type="term" value="P:carboxylic acid metabolic process"/>
    <property type="evidence" value="ECO:0007669"/>
    <property type="project" value="InterPro"/>
</dbReference>
<evidence type="ECO:0000256" key="3">
    <source>
        <dbReference type="ARBA" id="ARBA00004760"/>
    </source>
</evidence>
<dbReference type="GO" id="GO:0030170">
    <property type="term" value="F:pyridoxal phosphate binding"/>
    <property type="evidence" value="ECO:0007669"/>
    <property type="project" value="InterPro"/>
</dbReference>
<dbReference type="InterPro" id="IPR015421">
    <property type="entry name" value="PyrdxlP-dep_Trfase_major"/>
</dbReference>
<evidence type="ECO:0000256" key="14">
    <source>
        <dbReference type="PIRSR" id="PIRSR602129-50"/>
    </source>
</evidence>
<dbReference type="GO" id="GO:0008483">
    <property type="term" value="F:transaminase activity"/>
    <property type="evidence" value="ECO:0007669"/>
    <property type="project" value="UniProtKB-KW"/>
</dbReference>
<dbReference type="EMBL" id="QZKU01000023">
    <property type="protein sequence ID" value="RJP25370.1"/>
    <property type="molecule type" value="Genomic_DNA"/>
</dbReference>
<dbReference type="Pfam" id="PF00282">
    <property type="entry name" value="Pyridoxal_deC"/>
    <property type="match status" value="1"/>
</dbReference>
<evidence type="ECO:0000256" key="1">
    <source>
        <dbReference type="ARBA" id="ARBA00001933"/>
    </source>
</evidence>
<keyword evidence="6" id="KW-0256">Endoplasmic reticulum</keyword>
<keyword evidence="11" id="KW-0472">Membrane</keyword>
<evidence type="ECO:0000256" key="11">
    <source>
        <dbReference type="ARBA" id="ARBA00023136"/>
    </source>
</evidence>
<dbReference type="GO" id="GO:0016020">
    <property type="term" value="C:membrane"/>
    <property type="evidence" value="ECO:0007669"/>
    <property type="project" value="GOC"/>
</dbReference>
<evidence type="ECO:0000256" key="7">
    <source>
        <dbReference type="ARBA" id="ARBA00022898"/>
    </source>
</evidence>
<evidence type="ECO:0000256" key="6">
    <source>
        <dbReference type="ARBA" id="ARBA00022824"/>
    </source>
</evidence>
<evidence type="ECO:0000256" key="8">
    <source>
        <dbReference type="ARBA" id="ARBA00022919"/>
    </source>
</evidence>
<evidence type="ECO:0000256" key="13">
    <source>
        <dbReference type="ARBA" id="ARBA00038302"/>
    </source>
</evidence>
<dbReference type="InterPro" id="IPR015422">
    <property type="entry name" value="PyrdxlP-dep_Trfase_small"/>
</dbReference>
<dbReference type="Gene3D" id="3.90.1150.10">
    <property type="entry name" value="Aspartate Aminotransferase, domain 1"/>
    <property type="match status" value="1"/>
</dbReference>
<comment type="similarity">
    <text evidence="13">Belongs to the group II decarboxylase family. Sphingosine-1-phosphate lyase subfamily.</text>
</comment>
<dbReference type="AlphaFoldDB" id="A0A3A4P7M1"/>
<dbReference type="Gene3D" id="3.40.640.10">
    <property type="entry name" value="Type I PLP-dependent aspartate aminotransferase-like (Major domain)"/>
    <property type="match status" value="1"/>
</dbReference>
<reference evidence="16 17" key="1">
    <citation type="journal article" date="2017" name="ISME J.">
        <title>Energy and carbon metabolisms in a deep terrestrial subsurface fluid microbial community.</title>
        <authorList>
            <person name="Momper L."/>
            <person name="Jungbluth S.P."/>
            <person name="Lee M.D."/>
            <person name="Amend J.P."/>
        </authorList>
    </citation>
    <scope>NUCLEOTIDE SEQUENCE [LARGE SCALE GENOMIC DNA]</scope>
    <source>
        <strain evidence="16">SURF_5</strain>
    </source>
</reference>
<comment type="cofactor">
    <cofactor evidence="1 14 15">
        <name>pyridoxal 5'-phosphate</name>
        <dbReference type="ChEBI" id="CHEBI:597326"/>
    </cofactor>
</comment>
<accession>A0A3A4P7M1</accession>
<evidence type="ECO:0000256" key="15">
    <source>
        <dbReference type="RuleBase" id="RU000382"/>
    </source>
</evidence>
<dbReference type="GO" id="GO:0016830">
    <property type="term" value="F:carbon-carbon lyase activity"/>
    <property type="evidence" value="ECO:0007669"/>
    <property type="project" value="InterPro"/>
</dbReference>
<protein>
    <submittedName>
        <fullName evidence="16">Aspartate aminotransferase family protein</fullName>
    </submittedName>
</protein>
<keyword evidence="16" id="KW-0808">Transferase</keyword>
<evidence type="ECO:0000313" key="16">
    <source>
        <dbReference type="EMBL" id="RJP25370.1"/>
    </source>
</evidence>
<evidence type="ECO:0000256" key="12">
    <source>
        <dbReference type="ARBA" id="ARBA00023239"/>
    </source>
</evidence>
<comment type="pathway">
    <text evidence="3">Lipid metabolism; sphingolipid metabolism.</text>
</comment>
<evidence type="ECO:0000256" key="4">
    <source>
        <dbReference type="ARBA" id="ARBA00004991"/>
    </source>
</evidence>
<dbReference type="InterPro" id="IPR002129">
    <property type="entry name" value="PyrdxlP-dep_de-COase"/>
</dbReference>
<evidence type="ECO:0000256" key="10">
    <source>
        <dbReference type="ARBA" id="ARBA00023098"/>
    </source>
</evidence>
<keyword evidence="8" id="KW-0746">Sphingolipid metabolism</keyword>
<keyword evidence="10" id="KW-0443">Lipid metabolism</keyword>
<dbReference type="InterPro" id="IPR015424">
    <property type="entry name" value="PyrdxlP-dep_Trfase"/>
</dbReference>
<gene>
    <name evidence="16" type="ORF">C4520_02525</name>
</gene>
<dbReference type="FunFam" id="3.40.640.10:FF:000020">
    <property type="entry name" value="sphingosine-1-phosphate lyase 1"/>
    <property type="match status" value="1"/>
</dbReference>
<evidence type="ECO:0000256" key="2">
    <source>
        <dbReference type="ARBA" id="ARBA00004389"/>
    </source>
</evidence>
<evidence type="ECO:0000313" key="17">
    <source>
        <dbReference type="Proteomes" id="UP000265882"/>
    </source>
</evidence>
<comment type="caution">
    <text evidence="16">The sequence shown here is derived from an EMBL/GenBank/DDBJ whole genome shotgun (WGS) entry which is preliminary data.</text>
</comment>
<evidence type="ECO:0000256" key="9">
    <source>
        <dbReference type="ARBA" id="ARBA00022989"/>
    </source>
</evidence>
<keyword evidence="9" id="KW-1133">Transmembrane helix</keyword>
<comment type="subcellular location">
    <subcellularLocation>
        <location evidence="2">Endoplasmic reticulum membrane</location>
        <topology evidence="2">Single-pass membrane protein</topology>
    </subcellularLocation>
</comment>
<keyword evidence="5" id="KW-0812">Transmembrane</keyword>
<proteinExistence type="inferred from homology"/>
<keyword evidence="16" id="KW-0032">Aminotransferase</keyword>
<dbReference type="Proteomes" id="UP000265882">
    <property type="component" value="Unassembled WGS sequence"/>
</dbReference>
<comment type="pathway">
    <text evidence="4">Sphingolipid metabolism.</text>
</comment>
<dbReference type="GO" id="GO:0006665">
    <property type="term" value="P:sphingolipid metabolic process"/>
    <property type="evidence" value="ECO:0007669"/>
    <property type="project" value="UniProtKB-KW"/>
</dbReference>
<dbReference type="InterPro" id="IPR050477">
    <property type="entry name" value="GrpII_AminoAcid_Decarb"/>
</dbReference>
<sequence length="441" mass="48698">MARENVKLPKQGLPREKVLEHLDDLHEGDANWKEGRTWSLVYYAGEEHTSFLKSAYTKYFSENGLSPLAFPSIKKFETEVVAMTADILGGDENVTGTMTSCGTESILMAVKTHRDWFRSTRPEIKNPEMLLPATAHPAFEKAAHYFDVASVRIPVKADFRADVEAMRRAINQNTIMLVGSAPSYPHGVVDPIAELAAAAKERGLGMHVDSCLGGFLLPFVKKLGYPVPEFDFRVDGVTSISADIHKYGFAAKGASTVLYRNPDIRRHQFFVYTDWCGGVYMSPTMAGTRPAGSIAAAWATMQAMGEDGYLRNAKQIMSTTEALIKGISAIPGLHILGKPVMSVFAFTSDEFNVFALADAMEARGWHLDRQQQPSALHMMITLAHEKVVDQFLTDLRASVEHVKANPSTANEGSAPMYGMMATIPDRGMIRNFVFEAMDNIY</sequence>
<dbReference type="SUPFAM" id="SSF53383">
    <property type="entry name" value="PLP-dependent transferases"/>
    <property type="match status" value="1"/>
</dbReference>
<organism evidence="16 17">
    <name type="scientific">Abyssobacteria bacterium (strain SURF_5)</name>
    <dbReference type="NCBI Taxonomy" id="2093360"/>
    <lineage>
        <taxon>Bacteria</taxon>
        <taxon>Pseudomonadati</taxon>
        <taxon>Candidatus Hydrogenedentota</taxon>
        <taxon>Candidatus Abyssobacteria</taxon>
    </lineage>
</organism>
<dbReference type="Gene3D" id="6.10.140.2150">
    <property type="match status" value="1"/>
</dbReference>
<evidence type="ECO:0000256" key="5">
    <source>
        <dbReference type="ARBA" id="ARBA00022692"/>
    </source>
</evidence>
<name>A0A3A4P7M1_ABYX5</name>